<gene>
    <name evidence="1" type="ORF">ACFMB1_01960</name>
</gene>
<evidence type="ECO:0000313" key="1">
    <source>
        <dbReference type="EMBL" id="MFC6034287.1"/>
    </source>
</evidence>
<evidence type="ECO:0000313" key="2">
    <source>
        <dbReference type="Proteomes" id="UP001596116"/>
    </source>
</evidence>
<name>A0ABW1KUP7_9PROT</name>
<organism evidence="1 2">
    <name type="scientific">Hyphococcus aureus</name>
    <dbReference type="NCBI Taxonomy" id="2666033"/>
    <lineage>
        <taxon>Bacteria</taxon>
        <taxon>Pseudomonadati</taxon>
        <taxon>Pseudomonadota</taxon>
        <taxon>Alphaproteobacteria</taxon>
        <taxon>Parvularculales</taxon>
        <taxon>Parvularculaceae</taxon>
        <taxon>Hyphococcus</taxon>
    </lineage>
</organism>
<evidence type="ECO:0008006" key="3">
    <source>
        <dbReference type="Google" id="ProtNLM"/>
    </source>
</evidence>
<keyword evidence="2" id="KW-1185">Reference proteome</keyword>
<protein>
    <recommendedName>
        <fullName evidence="3">Restriction endonuclease type IV Mrr domain-containing protein</fullName>
    </recommendedName>
</protein>
<dbReference type="EMBL" id="JBHPON010000001">
    <property type="protein sequence ID" value="MFC6034287.1"/>
    <property type="molecule type" value="Genomic_DNA"/>
</dbReference>
<dbReference type="Proteomes" id="UP001596116">
    <property type="component" value="Unassembled WGS sequence"/>
</dbReference>
<dbReference type="RefSeq" id="WP_379880397.1">
    <property type="nucleotide sequence ID" value="NZ_JBHPON010000001.1"/>
</dbReference>
<sequence length="350" mass="39040">MAETRLNLEFADLVIEILRKQGLGIRTPPDTSKSRADFFVDGKGNSPFAVGEVKIYRTVIVPAAPILRAAKILDTVRAEEKAERGFLVVGNAIAEPVHERIKSEHPALLFLDIKFLNYLVQDDPELAAKLDSFVQTKSAFSEPSSQEKEIAPVEIDLKNIQGLGGLLKIPTAVLNPGVKLAQNLSEISPGKPWREFENACLEALKYIFQDDLVSWSSQNSTETGMSRFDAIARVSSRHDFWNSIVTEFGSRYIIFEFKNHADKIKQGEVYTTEKYLYRTALRSMAVIISPFGPDPNALTACRRALREHGKLIINLTVSDLKSMLTAKDNGDDQNAILVDLLDDFLMKLEA</sequence>
<proteinExistence type="predicted"/>
<reference evidence="1 2" key="1">
    <citation type="submission" date="2024-09" db="EMBL/GenBank/DDBJ databases">
        <authorList>
            <person name="Zhang Z.-H."/>
        </authorList>
    </citation>
    <scope>NUCLEOTIDE SEQUENCE [LARGE SCALE GENOMIC DNA]</scope>
    <source>
        <strain evidence="1 2">HHTR114</strain>
    </source>
</reference>
<comment type="caution">
    <text evidence="1">The sequence shown here is derived from an EMBL/GenBank/DDBJ whole genome shotgun (WGS) entry which is preliminary data.</text>
</comment>
<accession>A0ABW1KUP7</accession>